<organism evidence="1 2">
    <name type="scientific">Thelohanellus kitauei</name>
    <name type="common">Myxosporean</name>
    <dbReference type="NCBI Taxonomy" id="669202"/>
    <lineage>
        <taxon>Eukaryota</taxon>
        <taxon>Metazoa</taxon>
        <taxon>Cnidaria</taxon>
        <taxon>Myxozoa</taxon>
        <taxon>Myxosporea</taxon>
        <taxon>Bivalvulida</taxon>
        <taxon>Platysporina</taxon>
        <taxon>Myxobolidae</taxon>
        <taxon>Thelohanellus</taxon>
    </lineage>
</organism>
<accession>A0A0C2MVA9</accession>
<dbReference type="EMBL" id="JWZT01003766">
    <property type="protein sequence ID" value="KII65582.1"/>
    <property type="molecule type" value="Genomic_DNA"/>
</dbReference>
<name>A0A0C2MVA9_THEKT</name>
<proteinExistence type="predicted"/>
<dbReference type="Proteomes" id="UP000031668">
    <property type="component" value="Unassembled WGS sequence"/>
</dbReference>
<reference evidence="1 2" key="1">
    <citation type="journal article" date="2014" name="Genome Biol. Evol.">
        <title>The genome of the myxosporean Thelohanellus kitauei shows adaptations to nutrient acquisition within its fish host.</title>
        <authorList>
            <person name="Yang Y."/>
            <person name="Xiong J."/>
            <person name="Zhou Z."/>
            <person name="Huo F."/>
            <person name="Miao W."/>
            <person name="Ran C."/>
            <person name="Liu Y."/>
            <person name="Zhang J."/>
            <person name="Feng J."/>
            <person name="Wang M."/>
            <person name="Wang M."/>
            <person name="Wang L."/>
            <person name="Yao B."/>
        </authorList>
    </citation>
    <scope>NUCLEOTIDE SEQUENCE [LARGE SCALE GENOMIC DNA]</scope>
    <source>
        <strain evidence="1">Wuqing</strain>
    </source>
</reference>
<dbReference type="AlphaFoldDB" id="A0A0C2MVA9"/>
<sequence>MRPYFTKNGKLIFLIIEIFQMSAYFPSRKCQFGNTAWWVKDLSDLLGHLSNCEGIVYLSLLVSEKDRRLWTTLQSWSKQTVFVIYTYKLLRKPLTPKLLNTRVNVKQFLRKNRYTR</sequence>
<evidence type="ECO:0000313" key="2">
    <source>
        <dbReference type="Proteomes" id="UP000031668"/>
    </source>
</evidence>
<protein>
    <submittedName>
        <fullName evidence="1">Uncharacterized protein</fullName>
    </submittedName>
</protein>
<gene>
    <name evidence="1" type="ORF">RF11_06102</name>
</gene>
<comment type="caution">
    <text evidence="1">The sequence shown here is derived from an EMBL/GenBank/DDBJ whole genome shotgun (WGS) entry which is preliminary data.</text>
</comment>
<evidence type="ECO:0000313" key="1">
    <source>
        <dbReference type="EMBL" id="KII65582.1"/>
    </source>
</evidence>
<keyword evidence="2" id="KW-1185">Reference proteome</keyword>